<dbReference type="Proteomes" id="UP000015106">
    <property type="component" value="Chromosome 4"/>
</dbReference>
<reference evidence="1" key="2">
    <citation type="submission" date="2018-03" db="EMBL/GenBank/DDBJ databases">
        <title>The Triticum urartu genome reveals the dynamic nature of wheat genome evolution.</title>
        <authorList>
            <person name="Ling H."/>
            <person name="Ma B."/>
            <person name="Shi X."/>
            <person name="Liu H."/>
            <person name="Dong L."/>
            <person name="Sun H."/>
            <person name="Cao Y."/>
            <person name="Gao Q."/>
            <person name="Zheng S."/>
            <person name="Li Y."/>
            <person name="Yu Y."/>
            <person name="Du H."/>
            <person name="Qi M."/>
            <person name="Li Y."/>
            <person name="Yu H."/>
            <person name="Cui Y."/>
            <person name="Wang N."/>
            <person name="Chen C."/>
            <person name="Wu H."/>
            <person name="Zhao Y."/>
            <person name="Zhang J."/>
            <person name="Li Y."/>
            <person name="Zhou W."/>
            <person name="Zhang B."/>
            <person name="Hu W."/>
            <person name="Eijk M."/>
            <person name="Tang J."/>
            <person name="Witsenboer H."/>
            <person name="Zhao S."/>
            <person name="Li Z."/>
            <person name="Zhang A."/>
            <person name="Wang D."/>
            <person name="Liang C."/>
        </authorList>
    </citation>
    <scope>NUCLEOTIDE SEQUENCE [LARGE SCALE GENOMIC DNA]</scope>
    <source>
        <strain evidence="1">cv. G1812</strain>
    </source>
</reference>
<accession>A0A8R7U5F1</accession>
<protein>
    <submittedName>
        <fullName evidence="1">Uncharacterized protein</fullName>
    </submittedName>
</protein>
<evidence type="ECO:0000313" key="1">
    <source>
        <dbReference type="EnsemblPlants" id="TuG1812G0400000847.01.T04"/>
    </source>
</evidence>
<dbReference type="EnsemblPlants" id="TuG1812G0400000847.01.T04">
    <property type="protein sequence ID" value="TuG1812G0400000847.01.T04"/>
    <property type="gene ID" value="TuG1812G0400000847.01"/>
</dbReference>
<dbReference type="AlphaFoldDB" id="A0A8R7U5F1"/>
<keyword evidence="2" id="KW-1185">Reference proteome</keyword>
<name>A0A8R7U5F1_TRIUA</name>
<organism evidence="1 2">
    <name type="scientific">Triticum urartu</name>
    <name type="common">Red wild einkorn</name>
    <name type="synonym">Crithodium urartu</name>
    <dbReference type="NCBI Taxonomy" id="4572"/>
    <lineage>
        <taxon>Eukaryota</taxon>
        <taxon>Viridiplantae</taxon>
        <taxon>Streptophyta</taxon>
        <taxon>Embryophyta</taxon>
        <taxon>Tracheophyta</taxon>
        <taxon>Spermatophyta</taxon>
        <taxon>Magnoliopsida</taxon>
        <taxon>Liliopsida</taxon>
        <taxon>Poales</taxon>
        <taxon>Poaceae</taxon>
        <taxon>BOP clade</taxon>
        <taxon>Pooideae</taxon>
        <taxon>Triticodae</taxon>
        <taxon>Triticeae</taxon>
        <taxon>Triticinae</taxon>
        <taxon>Triticum</taxon>
    </lineage>
</organism>
<reference evidence="2" key="1">
    <citation type="journal article" date="2013" name="Nature">
        <title>Draft genome of the wheat A-genome progenitor Triticum urartu.</title>
        <authorList>
            <person name="Ling H.Q."/>
            <person name="Zhao S."/>
            <person name="Liu D."/>
            <person name="Wang J."/>
            <person name="Sun H."/>
            <person name="Zhang C."/>
            <person name="Fan H."/>
            <person name="Li D."/>
            <person name="Dong L."/>
            <person name="Tao Y."/>
            <person name="Gao C."/>
            <person name="Wu H."/>
            <person name="Li Y."/>
            <person name="Cui Y."/>
            <person name="Guo X."/>
            <person name="Zheng S."/>
            <person name="Wang B."/>
            <person name="Yu K."/>
            <person name="Liang Q."/>
            <person name="Yang W."/>
            <person name="Lou X."/>
            <person name="Chen J."/>
            <person name="Feng M."/>
            <person name="Jian J."/>
            <person name="Zhang X."/>
            <person name="Luo G."/>
            <person name="Jiang Y."/>
            <person name="Liu J."/>
            <person name="Wang Z."/>
            <person name="Sha Y."/>
            <person name="Zhang B."/>
            <person name="Wu H."/>
            <person name="Tang D."/>
            <person name="Shen Q."/>
            <person name="Xue P."/>
            <person name="Zou S."/>
            <person name="Wang X."/>
            <person name="Liu X."/>
            <person name="Wang F."/>
            <person name="Yang Y."/>
            <person name="An X."/>
            <person name="Dong Z."/>
            <person name="Zhang K."/>
            <person name="Zhang X."/>
            <person name="Luo M.C."/>
            <person name="Dvorak J."/>
            <person name="Tong Y."/>
            <person name="Wang J."/>
            <person name="Yang H."/>
            <person name="Li Z."/>
            <person name="Wang D."/>
            <person name="Zhang A."/>
            <person name="Wang J."/>
        </authorList>
    </citation>
    <scope>NUCLEOTIDE SEQUENCE</scope>
    <source>
        <strain evidence="2">cv. G1812</strain>
    </source>
</reference>
<dbReference type="Gramene" id="TuG1812G0400000847.01.T04">
    <property type="protein sequence ID" value="TuG1812G0400000847.01.T04"/>
    <property type="gene ID" value="TuG1812G0400000847.01"/>
</dbReference>
<reference evidence="1" key="3">
    <citation type="submission" date="2022-06" db="UniProtKB">
        <authorList>
            <consortium name="EnsemblPlants"/>
        </authorList>
    </citation>
    <scope>IDENTIFICATION</scope>
</reference>
<evidence type="ECO:0000313" key="2">
    <source>
        <dbReference type="Proteomes" id="UP000015106"/>
    </source>
</evidence>
<proteinExistence type="predicted"/>
<sequence>MMACRLRLHQLRLVGVRPTCCFPSRNLAAVKSQKIQPPKKMIDCDASIFGTSIISTPLQQHFHTRLQGKSDWMRRALRGINNTVERTSSHGFFRVCMNGIIPVAIKLIKEFVRHGHRDFVLDNYVVECYINTDVHDSLLLLDNMDQVKLR</sequence>
<gene>
    <name evidence="1" type="primary">LOC125550713</name>
</gene>